<protein>
    <submittedName>
        <fullName evidence="1">Uncharacterized protein</fullName>
    </submittedName>
</protein>
<name>A0AAW2ZPZ7_9EUKA</name>
<accession>A0AAW2ZPZ7</accession>
<dbReference type="AlphaFoldDB" id="A0AAW2ZPZ7"/>
<dbReference type="EMBL" id="JAOPGA020001729">
    <property type="protein sequence ID" value="KAL0490875.1"/>
    <property type="molecule type" value="Genomic_DNA"/>
</dbReference>
<comment type="caution">
    <text evidence="1">The sequence shown here is derived from an EMBL/GenBank/DDBJ whole genome shotgun (WGS) entry which is preliminary data.</text>
</comment>
<keyword evidence="2" id="KW-1185">Reference proteome</keyword>
<dbReference type="Proteomes" id="UP001431209">
    <property type="component" value="Unassembled WGS sequence"/>
</dbReference>
<proteinExistence type="predicted"/>
<organism evidence="1 2">
    <name type="scientific">Acrasis kona</name>
    <dbReference type="NCBI Taxonomy" id="1008807"/>
    <lineage>
        <taxon>Eukaryota</taxon>
        <taxon>Discoba</taxon>
        <taxon>Heterolobosea</taxon>
        <taxon>Tetramitia</taxon>
        <taxon>Eutetramitia</taxon>
        <taxon>Acrasidae</taxon>
        <taxon>Acrasis</taxon>
    </lineage>
</organism>
<evidence type="ECO:0000313" key="2">
    <source>
        <dbReference type="Proteomes" id="UP001431209"/>
    </source>
</evidence>
<gene>
    <name evidence="1" type="ORF">AKO1_002604</name>
</gene>
<sequence length="86" mass="10201">MDDTDDLRTVLDRFEVERAYLNGKFTYDLARPRIERVKQKFIDVITKSAPQMDISAVITSKHCKKKDPNSRLARNIYVMDRVLFRH</sequence>
<evidence type="ECO:0000313" key="1">
    <source>
        <dbReference type="EMBL" id="KAL0490875.1"/>
    </source>
</evidence>
<reference evidence="1 2" key="1">
    <citation type="submission" date="2024-03" db="EMBL/GenBank/DDBJ databases">
        <title>The Acrasis kona genome and developmental transcriptomes reveal deep origins of eukaryotic multicellular pathways.</title>
        <authorList>
            <person name="Sheikh S."/>
            <person name="Fu C.-J."/>
            <person name="Brown M.W."/>
            <person name="Baldauf S.L."/>
        </authorList>
    </citation>
    <scope>NUCLEOTIDE SEQUENCE [LARGE SCALE GENOMIC DNA]</scope>
    <source>
        <strain evidence="1 2">ATCC MYA-3509</strain>
    </source>
</reference>